<evidence type="ECO:0000313" key="3">
    <source>
        <dbReference type="Proteomes" id="UP000659904"/>
    </source>
</evidence>
<dbReference type="CDD" id="cd00093">
    <property type="entry name" value="HTH_XRE"/>
    <property type="match status" value="1"/>
</dbReference>
<dbReference type="InterPro" id="IPR001387">
    <property type="entry name" value="Cro/C1-type_HTH"/>
</dbReference>
<protein>
    <submittedName>
        <fullName evidence="2">Transcriptional regulator</fullName>
    </submittedName>
</protein>
<dbReference type="PROSITE" id="PS50943">
    <property type="entry name" value="HTH_CROC1"/>
    <property type="match status" value="1"/>
</dbReference>
<sequence length="298" mass="33649">MVSGDLPAVARRRLRLALRGWREAAELTQGDVATALDWSLSKVQRIESGEVSLSGTDLRALLAKLEVSDPATVAELVQDARTARRRVAGWWDTSQYRSHLTPALMQLMQFESQATTIRSFCPAMVPGVLQTPRHAEAVLDFWSSELRMITEDQRAARLEVRLRRREHIFDRADRPTYLLTVDESVLLRTVGDRETGIEQLQHLMQHIAEGKIILRVVPPKLAGLAVTLGSFSVLELGSEDDAILYREAWARDEILHDPGEVSHHRRIFDAIERRSYSAERSSRLLEARIAALRAESDS</sequence>
<dbReference type="InterPro" id="IPR043917">
    <property type="entry name" value="DUF5753"/>
</dbReference>
<dbReference type="InterPro" id="IPR010982">
    <property type="entry name" value="Lambda_DNA-bd_dom_sf"/>
</dbReference>
<dbReference type="Pfam" id="PF19054">
    <property type="entry name" value="DUF5753"/>
    <property type="match status" value="1"/>
</dbReference>
<dbReference type="Pfam" id="PF13560">
    <property type="entry name" value="HTH_31"/>
    <property type="match status" value="1"/>
</dbReference>
<evidence type="ECO:0000313" key="2">
    <source>
        <dbReference type="EMBL" id="GIF95557.1"/>
    </source>
</evidence>
<name>A0A8J3K9Q9_9ACTN</name>
<accession>A0A8J3K9Q9</accession>
<organism evidence="2 3">
    <name type="scientific">Catellatospora citrea</name>
    <dbReference type="NCBI Taxonomy" id="53366"/>
    <lineage>
        <taxon>Bacteria</taxon>
        <taxon>Bacillati</taxon>
        <taxon>Actinomycetota</taxon>
        <taxon>Actinomycetes</taxon>
        <taxon>Micromonosporales</taxon>
        <taxon>Micromonosporaceae</taxon>
        <taxon>Catellatospora</taxon>
    </lineage>
</organism>
<keyword evidence="3" id="KW-1185">Reference proteome</keyword>
<reference evidence="2 3" key="1">
    <citation type="submission" date="2021-01" db="EMBL/GenBank/DDBJ databases">
        <title>Whole genome shotgun sequence of Catellatospora citrea NBRC 14495.</title>
        <authorList>
            <person name="Komaki H."/>
            <person name="Tamura T."/>
        </authorList>
    </citation>
    <scope>NUCLEOTIDE SEQUENCE [LARGE SCALE GENOMIC DNA]</scope>
    <source>
        <strain evidence="2 3">NBRC 14495</strain>
    </source>
</reference>
<proteinExistence type="predicted"/>
<dbReference type="Gene3D" id="1.10.260.40">
    <property type="entry name" value="lambda repressor-like DNA-binding domains"/>
    <property type="match status" value="1"/>
</dbReference>
<dbReference type="SUPFAM" id="SSF47413">
    <property type="entry name" value="lambda repressor-like DNA-binding domains"/>
    <property type="match status" value="1"/>
</dbReference>
<dbReference type="Proteomes" id="UP000659904">
    <property type="component" value="Unassembled WGS sequence"/>
</dbReference>
<dbReference type="GO" id="GO:0003677">
    <property type="term" value="F:DNA binding"/>
    <property type="evidence" value="ECO:0007669"/>
    <property type="project" value="InterPro"/>
</dbReference>
<feature type="domain" description="HTH cro/C1-type" evidence="1">
    <location>
        <begin position="18"/>
        <end position="73"/>
    </location>
</feature>
<dbReference type="SMART" id="SM00530">
    <property type="entry name" value="HTH_XRE"/>
    <property type="match status" value="1"/>
</dbReference>
<evidence type="ECO:0000259" key="1">
    <source>
        <dbReference type="PROSITE" id="PS50943"/>
    </source>
</evidence>
<dbReference type="RefSeq" id="WP_120316369.1">
    <property type="nucleotide sequence ID" value="NZ_BONH01000001.1"/>
</dbReference>
<dbReference type="AlphaFoldDB" id="A0A8J3K9Q9"/>
<dbReference type="EMBL" id="BONH01000001">
    <property type="protein sequence ID" value="GIF95557.1"/>
    <property type="molecule type" value="Genomic_DNA"/>
</dbReference>
<comment type="caution">
    <text evidence="2">The sequence shown here is derived from an EMBL/GenBank/DDBJ whole genome shotgun (WGS) entry which is preliminary data.</text>
</comment>
<gene>
    <name evidence="2" type="ORF">Cci01nite_06510</name>
</gene>